<dbReference type="RefSeq" id="WP_005646237.1">
    <property type="nucleotide sequence ID" value="NZ_JACBPT010000040.1"/>
</dbReference>
<dbReference type="InterPro" id="IPR008571">
    <property type="entry name" value="HerA-like"/>
</dbReference>
<reference evidence="5" key="3">
    <citation type="submission" date="2023-10" db="EMBL/GenBank/DDBJ databases">
        <title>Genome of Potential pathogenic bacteria in Crohn's disease.</title>
        <authorList>
            <person name="Rodriguez-Palacios A."/>
        </authorList>
    </citation>
    <scope>NUCLEOTIDE SEQUENCE</scope>
    <source>
        <strain evidence="5">CavFT-hAR11</strain>
    </source>
</reference>
<comment type="caution">
    <text evidence="6">The sequence shown here is derived from an EMBL/GenBank/DDBJ whole genome shotgun (WGS) entry which is preliminary data.</text>
</comment>
<accession>A0A414XZH2</accession>
<dbReference type="EMBL" id="WCZV01000026">
    <property type="protein sequence ID" value="KAB6697527.1"/>
    <property type="molecule type" value="Genomic_DNA"/>
</dbReference>
<dbReference type="Proteomes" id="UP000283713">
    <property type="component" value="Unassembled WGS sequence"/>
</dbReference>
<evidence type="ECO:0000259" key="1">
    <source>
        <dbReference type="Pfam" id="PF01935"/>
    </source>
</evidence>
<evidence type="ECO:0000313" key="9">
    <source>
        <dbReference type="Proteomes" id="UP000470777"/>
    </source>
</evidence>
<dbReference type="Proteomes" id="UP000470952">
    <property type="component" value="Unassembled WGS sequence"/>
</dbReference>
<proteinExistence type="predicted"/>
<evidence type="ECO:0000313" key="8">
    <source>
        <dbReference type="Proteomes" id="UP000437380"/>
    </source>
</evidence>
<name>A0A414XZH2_PHOVU</name>
<dbReference type="Proteomes" id="UP001181239">
    <property type="component" value="Unassembled WGS sequence"/>
</dbReference>
<dbReference type="EMBL" id="WCZY01000026">
    <property type="protein sequence ID" value="KAB6689637.1"/>
    <property type="molecule type" value="Genomic_DNA"/>
</dbReference>
<dbReference type="EMBL" id="WDAG01000025">
    <property type="protein sequence ID" value="KAB6656793.1"/>
    <property type="molecule type" value="Genomic_DNA"/>
</dbReference>
<dbReference type="Gene3D" id="3.40.50.300">
    <property type="entry name" value="P-loop containing nucleotide triphosphate hydrolases"/>
    <property type="match status" value="2"/>
</dbReference>
<evidence type="ECO:0000313" key="3">
    <source>
        <dbReference type="EMBL" id="KAB6689637.1"/>
    </source>
</evidence>
<sequence length="528" mass="59755">MSIINFSNTRQMEGLFDAINPIKELIESKINLSRTADREKRINLNQNKVMRICFIVGLSLPTKRSIDDYKDIQLSVSSARIIPSFFTMHDLSTLYSALLKLRYADLNIDWTQNATLSRIIAAEMLRGRDYLMSDNNLDSFLYAMNNKVAMTKDIPVLNLLIGNYGDEEMEATLDINSRSITNSQIIIAGATGSGKTNLLAVLIQQFRMLSTESQYPVNFLLFDYKGEFSDIQNNHWLSLFDVDRSCILDPLTQPLPFTPFKDFTGRSINEINLYSTEMSSALCSIDRVSASANMNNRLSEAIVEAYKSTNGAPISFELMLKCYQSRMKDANNDDSISSVLKQLVNAHIFESEDKVSLIDDSYIIKMDGYPKDGPIAKAIVYFLMSKLNNIYELLDKQAVNDEVVQIRHFSIIDEAHYMLDFDNRPLRNLIAVGRNKGLSIILATQNMSSFKSKGFDFYANAQYPLIMKQQTIDDKVIKDLFGVSGQELQEIRTAIAGLQKGELIIKDQMAFALGMGNKYKKINVTHLI</sequence>
<evidence type="ECO:0000313" key="10">
    <source>
        <dbReference type="Proteomes" id="UP000470952"/>
    </source>
</evidence>
<feature type="domain" description="Helicase HerA central" evidence="1">
    <location>
        <begin position="161"/>
        <end position="348"/>
    </location>
</feature>
<dbReference type="EMBL" id="JAWDET010000006">
    <property type="protein sequence ID" value="MDU0240241.1"/>
    <property type="molecule type" value="Genomic_DNA"/>
</dbReference>
<dbReference type="Proteomes" id="UP000470777">
    <property type="component" value="Unassembled WGS sequence"/>
</dbReference>
<dbReference type="PANTHER" id="PTHR42957">
    <property type="entry name" value="HELICASE MJ1565-RELATED"/>
    <property type="match status" value="1"/>
</dbReference>
<organism evidence="6 7">
    <name type="scientific">Phocaeicola vulgatus</name>
    <name type="common">Bacteroides vulgatus</name>
    <dbReference type="NCBI Taxonomy" id="821"/>
    <lineage>
        <taxon>Bacteria</taxon>
        <taxon>Pseudomonadati</taxon>
        <taxon>Bacteroidota</taxon>
        <taxon>Bacteroidia</taxon>
        <taxon>Bacteroidales</taxon>
        <taxon>Bacteroidaceae</taxon>
        <taxon>Phocaeicola</taxon>
    </lineage>
</organism>
<evidence type="ECO:0000313" key="7">
    <source>
        <dbReference type="Proteomes" id="UP000283713"/>
    </source>
</evidence>
<dbReference type="AlphaFoldDB" id="A0A414XZH2"/>
<evidence type="ECO:0000313" key="6">
    <source>
        <dbReference type="EMBL" id="RHH79303.1"/>
    </source>
</evidence>
<evidence type="ECO:0000313" key="2">
    <source>
        <dbReference type="EMBL" id="KAB6656793.1"/>
    </source>
</evidence>
<dbReference type="Pfam" id="PF01935">
    <property type="entry name" value="DUF87"/>
    <property type="match status" value="1"/>
</dbReference>
<dbReference type="PANTHER" id="PTHR42957:SF1">
    <property type="entry name" value="HELICASE MJ1565-RELATED"/>
    <property type="match status" value="1"/>
</dbReference>
<protein>
    <submittedName>
        <fullName evidence="6">DUF87 domain-containing protein</fullName>
    </submittedName>
</protein>
<evidence type="ECO:0000313" key="5">
    <source>
        <dbReference type="EMBL" id="MDU0240241.1"/>
    </source>
</evidence>
<dbReference type="InterPro" id="IPR027417">
    <property type="entry name" value="P-loop_NTPase"/>
</dbReference>
<dbReference type="SUPFAM" id="SSF52540">
    <property type="entry name" value="P-loop containing nucleoside triphosphate hydrolases"/>
    <property type="match status" value="1"/>
</dbReference>
<evidence type="ECO:0000313" key="4">
    <source>
        <dbReference type="EMBL" id="KAB6697527.1"/>
    </source>
</evidence>
<gene>
    <name evidence="6" type="ORF">DW193_09425</name>
    <name evidence="4" type="ORF">GAY17_17285</name>
    <name evidence="2" type="ORF">GAZ76_17805</name>
    <name evidence="3" type="ORF">GAZ92_16570</name>
    <name evidence="5" type="ORF">RVH43_06290</name>
</gene>
<dbReference type="EMBL" id="QRKA01000011">
    <property type="protein sequence ID" value="RHH79303.1"/>
    <property type="molecule type" value="Genomic_DNA"/>
</dbReference>
<reference evidence="6 7" key="1">
    <citation type="submission" date="2018-08" db="EMBL/GenBank/DDBJ databases">
        <title>A genome reference for cultivated species of the human gut microbiota.</title>
        <authorList>
            <person name="Zou Y."/>
            <person name="Xue W."/>
            <person name="Luo G."/>
        </authorList>
    </citation>
    <scope>NUCLEOTIDE SEQUENCE [LARGE SCALE GENOMIC DNA]</scope>
    <source>
        <strain evidence="6 7">AM16-6</strain>
    </source>
</reference>
<dbReference type="InterPro" id="IPR002789">
    <property type="entry name" value="HerA_central"/>
</dbReference>
<dbReference type="Proteomes" id="UP000437380">
    <property type="component" value="Unassembled WGS sequence"/>
</dbReference>
<reference evidence="8 9" key="2">
    <citation type="journal article" date="2019" name="Nat. Med.">
        <title>A library of human gut bacterial isolates paired with longitudinal multiomics data enables mechanistic microbiome research.</title>
        <authorList>
            <person name="Poyet M."/>
            <person name="Groussin M."/>
            <person name="Gibbons S.M."/>
            <person name="Avila-Pacheco J."/>
            <person name="Jiang X."/>
            <person name="Kearney S.M."/>
            <person name="Perrotta A.R."/>
            <person name="Berdy B."/>
            <person name="Zhao S."/>
            <person name="Lieberman T.D."/>
            <person name="Swanson P.K."/>
            <person name="Smith M."/>
            <person name="Roesemann S."/>
            <person name="Alexander J.E."/>
            <person name="Rich S.A."/>
            <person name="Livny J."/>
            <person name="Vlamakis H."/>
            <person name="Clish C."/>
            <person name="Bullock K."/>
            <person name="Deik A."/>
            <person name="Scott J."/>
            <person name="Pierce K.A."/>
            <person name="Xavier R.J."/>
            <person name="Alm E.J."/>
        </authorList>
    </citation>
    <scope>NUCLEOTIDE SEQUENCE [LARGE SCALE GENOMIC DNA]</scope>
    <source>
        <strain evidence="4 8">BIOML-A82</strain>
        <strain evidence="3 9">BIOML-A85</strain>
        <strain evidence="2 10">BIOML-A93</strain>
    </source>
</reference>